<comment type="catalytic activity">
    <reaction evidence="1 5">
        <text>L-alanine = D-alanine</text>
        <dbReference type="Rhea" id="RHEA:20249"/>
        <dbReference type="ChEBI" id="CHEBI:57416"/>
        <dbReference type="ChEBI" id="CHEBI:57972"/>
        <dbReference type="EC" id="5.1.1.1"/>
    </reaction>
</comment>
<dbReference type="InterPro" id="IPR009006">
    <property type="entry name" value="Ala_racemase/Decarboxylase_C"/>
</dbReference>
<dbReference type="GO" id="GO:0030170">
    <property type="term" value="F:pyridoxal phosphate binding"/>
    <property type="evidence" value="ECO:0007669"/>
    <property type="project" value="UniProtKB-UniRule"/>
</dbReference>
<dbReference type="SUPFAM" id="SSF51419">
    <property type="entry name" value="PLP-binding barrel"/>
    <property type="match status" value="1"/>
</dbReference>
<evidence type="ECO:0000256" key="7">
    <source>
        <dbReference type="PIRSR" id="PIRSR600821-52"/>
    </source>
</evidence>
<dbReference type="OrthoDB" id="9813814at2"/>
<dbReference type="AlphaFoldDB" id="A0A317C840"/>
<comment type="pathway">
    <text evidence="5">Amino-acid biosynthesis; D-alanine biosynthesis; D-alanine from L-alanine: step 1/1.</text>
</comment>
<feature type="binding site" evidence="5 7">
    <location>
        <position position="303"/>
    </location>
    <ligand>
        <name>substrate</name>
    </ligand>
</feature>
<keyword evidence="4 5" id="KW-0413">Isomerase</keyword>
<dbReference type="HAMAP" id="MF_01201">
    <property type="entry name" value="Ala_racemase"/>
    <property type="match status" value="1"/>
</dbReference>
<comment type="caution">
    <text evidence="9">The sequence shown here is derived from an EMBL/GenBank/DDBJ whole genome shotgun (WGS) entry which is preliminary data.</text>
</comment>
<keyword evidence="3 5" id="KW-0663">Pyridoxal phosphate</keyword>
<comment type="function">
    <text evidence="5">Catalyzes the interconversion of L-alanine and D-alanine. May also act on other amino acids.</text>
</comment>
<protein>
    <recommendedName>
        <fullName evidence="5">Alanine racemase</fullName>
        <ecNumber evidence="5">5.1.1.1</ecNumber>
    </recommendedName>
</protein>
<dbReference type="Gene3D" id="2.40.37.10">
    <property type="entry name" value="Lyase, Ornithine Decarboxylase, Chain A, domain 1"/>
    <property type="match status" value="1"/>
</dbReference>
<dbReference type="SMART" id="SM01005">
    <property type="entry name" value="Ala_racemase_C"/>
    <property type="match status" value="1"/>
</dbReference>
<keyword evidence="10" id="KW-1185">Reference proteome</keyword>
<dbReference type="EC" id="5.1.1.1" evidence="5"/>
<dbReference type="FunFam" id="3.20.20.10:FF:000002">
    <property type="entry name" value="Alanine racemase"/>
    <property type="match status" value="1"/>
</dbReference>
<feature type="active site" description="Proton acceptor; specific for D-alanine" evidence="5">
    <location>
        <position position="35"/>
    </location>
</feature>
<evidence type="ECO:0000256" key="3">
    <source>
        <dbReference type="ARBA" id="ARBA00022898"/>
    </source>
</evidence>
<evidence type="ECO:0000313" key="10">
    <source>
        <dbReference type="Proteomes" id="UP000245506"/>
    </source>
</evidence>
<gene>
    <name evidence="9" type="primary">alr</name>
    <name evidence="9" type="ORF">DKT75_14350</name>
</gene>
<dbReference type="EMBL" id="QGKL01000039">
    <property type="protein sequence ID" value="PWQ94477.1"/>
    <property type="molecule type" value="Genomic_DNA"/>
</dbReference>
<dbReference type="Gene3D" id="3.20.20.10">
    <property type="entry name" value="Alanine racemase"/>
    <property type="match status" value="1"/>
</dbReference>
<dbReference type="InterPro" id="IPR000821">
    <property type="entry name" value="Ala_racemase"/>
</dbReference>
<evidence type="ECO:0000256" key="1">
    <source>
        <dbReference type="ARBA" id="ARBA00000316"/>
    </source>
</evidence>
<dbReference type="PANTHER" id="PTHR30511">
    <property type="entry name" value="ALANINE RACEMASE"/>
    <property type="match status" value="1"/>
</dbReference>
<dbReference type="InterPro" id="IPR020622">
    <property type="entry name" value="Ala_racemase_pyridoxalP-BS"/>
</dbReference>
<evidence type="ECO:0000256" key="5">
    <source>
        <dbReference type="HAMAP-Rule" id="MF_01201"/>
    </source>
</evidence>
<dbReference type="InterPro" id="IPR029066">
    <property type="entry name" value="PLP-binding_barrel"/>
</dbReference>
<proteinExistence type="inferred from homology"/>
<evidence type="ECO:0000256" key="4">
    <source>
        <dbReference type="ARBA" id="ARBA00023235"/>
    </source>
</evidence>
<dbReference type="UniPathway" id="UPA00042">
    <property type="reaction ID" value="UER00497"/>
</dbReference>
<dbReference type="RefSeq" id="WP_109824126.1">
    <property type="nucleotide sequence ID" value="NZ_QGKL01000039.1"/>
</dbReference>
<feature type="binding site" evidence="5 7">
    <location>
        <position position="131"/>
    </location>
    <ligand>
        <name>substrate</name>
    </ligand>
</feature>
<comment type="cofactor">
    <cofactor evidence="2 5 6">
        <name>pyridoxal 5'-phosphate</name>
        <dbReference type="ChEBI" id="CHEBI:597326"/>
    </cofactor>
</comment>
<dbReference type="GO" id="GO:0030632">
    <property type="term" value="P:D-alanine biosynthetic process"/>
    <property type="evidence" value="ECO:0007669"/>
    <property type="project" value="UniProtKB-UniRule"/>
</dbReference>
<name>A0A317C840_9GAMM</name>
<dbReference type="GO" id="GO:0008784">
    <property type="term" value="F:alanine racemase activity"/>
    <property type="evidence" value="ECO:0007669"/>
    <property type="project" value="UniProtKB-UniRule"/>
</dbReference>
<sequence length="360" mass="38662">MARPAHAIIDLDAIRHNYRLAKATAPNSRAIAILKANAYGHGAIAVGQALAPEADAFGVACSEEALELREAGIKTPILLLEGVFEECEMLLVDEHRLSIAVSTQQQLDWLLNAKLNQPINAFLKVDSGMHRLGFSLEAAPAAYELLSNAPQVNELVLMTHLSHADDPVALITNTQLDRFNNVITGLSNGTSAANSAAVLAHTSSHGQFIRPGIMLYGSTPLGDEHESRQQLKPSMSLRSAIFSIRDIAAGETIGYGGRYLCEKPTRVGVVAIGYADGYPRHAADGTPISIDGHPSQIIGRVSMDMLTVDLTHLPHIKEGAPVELWGSDVTANSVAINSSTIAYTLFTGITRRVPLHYINR</sequence>
<dbReference type="Proteomes" id="UP000245506">
    <property type="component" value="Unassembled WGS sequence"/>
</dbReference>
<accession>A0A317C840</accession>
<feature type="domain" description="Alanine racemase C-terminal" evidence="8">
    <location>
        <begin position="234"/>
        <end position="358"/>
    </location>
</feature>
<dbReference type="PRINTS" id="PR00992">
    <property type="entry name" value="ALARACEMASE"/>
</dbReference>
<organism evidence="9 10">
    <name type="scientific">Leucothrix arctica</name>
    <dbReference type="NCBI Taxonomy" id="1481894"/>
    <lineage>
        <taxon>Bacteria</taxon>
        <taxon>Pseudomonadati</taxon>
        <taxon>Pseudomonadota</taxon>
        <taxon>Gammaproteobacteria</taxon>
        <taxon>Thiotrichales</taxon>
        <taxon>Thiotrichaceae</taxon>
        <taxon>Leucothrix</taxon>
    </lineage>
</organism>
<dbReference type="Pfam" id="PF01168">
    <property type="entry name" value="Ala_racemase_N"/>
    <property type="match status" value="1"/>
</dbReference>
<feature type="active site" description="Proton acceptor; specific for L-alanine" evidence="5">
    <location>
        <position position="255"/>
    </location>
</feature>
<dbReference type="InterPro" id="IPR001608">
    <property type="entry name" value="Ala_racemase_N"/>
</dbReference>
<evidence type="ECO:0000256" key="6">
    <source>
        <dbReference type="PIRSR" id="PIRSR600821-50"/>
    </source>
</evidence>
<evidence type="ECO:0000259" key="8">
    <source>
        <dbReference type="SMART" id="SM01005"/>
    </source>
</evidence>
<feature type="modified residue" description="N6-(pyridoxal phosphate)lysine" evidence="5 6">
    <location>
        <position position="35"/>
    </location>
</feature>
<evidence type="ECO:0000313" key="9">
    <source>
        <dbReference type="EMBL" id="PWQ94477.1"/>
    </source>
</evidence>
<dbReference type="PANTHER" id="PTHR30511:SF0">
    <property type="entry name" value="ALANINE RACEMASE, CATABOLIC-RELATED"/>
    <property type="match status" value="1"/>
</dbReference>
<evidence type="ECO:0000256" key="2">
    <source>
        <dbReference type="ARBA" id="ARBA00001933"/>
    </source>
</evidence>
<dbReference type="SUPFAM" id="SSF50621">
    <property type="entry name" value="Alanine racemase C-terminal domain-like"/>
    <property type="match status" value="1"/>
</dbReference>
<dbReference type="CDD" id="cd06827">
    <property type="entry name" value="PLPDE_III_AR_proteobact"/>
    <property type="match status" value="1"/>
</dbReference>
<reference evidence="9 10" key="1">
    <citation type="submission" date="2018-05" db="EMBL/GenBank/DDBJ databases">
        <title>Leucothrix arctica sp. nov., isolated from Arctic seawater.</title>
        <authorList>
            <person name="Choi A."/>
            <person name="Baek K."/>
        </authorList>
    </citation>
    <scope>NUCLEOTIDE SEQUENCE [LARGE SCALE GENOMIC DNA]</scope>
    <source>
        <strain evidence="9 10">IMCC9719</strain>
    </source>
</reference>
<dbReference type="PROSITE" id="PS00395">
    <property type="entry name" value="ALANINE_RACEMASE"/>
    <property type="match status" value="1"/>
</dbReference>
<dbReference type="Pfam" id="PF00842">
    <property type="entry name" value="Ala_racemase_C"/>
    <property type="match status" value="1"/>
</dbReference>
<dbReference type="InterPro" id="IPR011079">
    <property type="entry name" value="Ala_racemase_C"/>
</dbReference>
<dbReference type="NCBIfam" id="TIGR00492">
    <property type="entry name" value="alr"/>
    <property type="match status" value="1"/>
</dbReference>
<comment type="similarity">
    <text evidence="5">Belongs to the alanine racemase family.</text>
</comment>
<dbReference type="GO" id="GO:0005829">
    <property type="term" value="C:cytosol"/>
    <property type="evidence" value="ECO:0007669"/>
    <property type="project" value="TreeGrafter"/>
</dbReference>